<dbReference type="GO" id="GO:0051782">
    <property type="term" value="P:negative regulation of cell division"/>
    <property type="evidence" value="ECO:0007669"/>
    <property type="project" value="TreeGrafter"/>
</dbReference>
<feature type="domain" description="Rv3660c-like CheY-like N-terminal" evidence="1">
    <location>
        <begin position="39"/>
        <end position="142"/>
    </location>
</feature>
<proteinExistence type="predicted"/>
<gene>
    <name evidence="2" type="ORF">HMPREF0063_12789</name>
</gene>
<dbReference type="InterPro" id="IPR022521">
    <property type="entry name" value="Rv3660c"/>
</dbReference>
<comment type="caution">
    <text evidence="2">The sequence shown here is derived from an EMBL/GenBank/DDBJ whole genome shotgun (WGS) entry which is preliminary data.</text>
</comment>
<dbReference type="Pfam" id="PF26563">
    <property type="entry name" value="Rv3660c_N"/>
    <property type="match status" value="1"/>
</dbReference>
<dbReference type="InterPro" id="IPR027417">
    <property type="entry name" value="P-loop_NTPase"/>
</dbReference>
<dbReference type="PANTHER" id="PTHR43384:SF11">
    <property type="entry name" value="SEPTUM SITE DETERMINING PROTEIN"/>
    <property type="match status" value="1"/>
</dbReference>
<dbReference type="InterPro" id="IPR059050">
    <property type="entry name" value="Rv3660c_N"/>
</dbReference>
<dbReference type="GO" id="GO:0005524">
    <property type="term" value="F:ATP binding"/>
    <property type="evidence" value="ECO:0007669"/>
    <property type="project" value="TreeGrafter"/>
</dbReference>
<dbReference type="Proteomes" id="UP000003111">
    <property type="component" value="Unassembled WGS sequence"/>
</dbReference>
<reference evidence="2" key="1">
    <citation type="submission" date="2010-08" db="EMBL/GenBank/DDBJ databases">
        <authorList>
            <person name="Muzny D."/>
            <person name="Qin X."/>
            <person name="Buhay C."/>
            <person name="Dugan-Rocha S."/>
            <person name="Ding Y."/>
            <person name="Chen G."/>
            <person name="Hawes A."/>
            <person name="Holder M."/>
            <person name="Jhangiani S."/>
            <person name="Johnson A."/>
            <person name="Khan Z."/>
            <person name="Li Z."/>
            <person name="Liu W."/>
            <person name="Liu X."/>
            <person name="Perez L."/>
            <person name="Shen H."/>
            <person name="Wang Q."/>
            <person name="Watt J."/>
            <person name="Xi L."/>
            <person name="Xin Y."/>
            <person name="Zhou J."/>
            <person name="Deng J."/>
            <person name="Jiang H."/>
            <person name="Liu Y."/>
            <person name="Qu J."/>
            <person name="Song X.-Z."/>
            <person name="Zhang L."/>
            <person name="Villasana D."/>
            <person name="Johnson A."/>
            <person name="Liu J."/>
            <person name="Liyanage D."/>
            <person name="Lorensuhewa L."/>
            <person name="Robinson T."/>
            <person name="Song A."/>
            <person name="Song B.-B."/>
            <person name="Dinh H."/>
            <person name="Thornton R."/>
            <person name="Coyle M."/>
            <person name="Francisco L."/>
            <person name="Jackson L."/>
            <person name="Javaid M."/>
            <person name="Korchina V."/>
            <person name="Kovar C."/>
            <person name="Mata R."/>
            <person name="Mathew T."/>
            <person name="Ngo R."/>
            <person name="Nguyen L."/>
            <person name="Nguyen N."/>
            <person name="Okwuonu G."/>
            <person name="Ongeri F."/>
            <person name="Pham C."/>
            <person name="Simmons D."/>
            <person name="Wilczek-Boney K."/>
            <person name="Hale W."/>
            <person name="Jakkamsetti A."/>
            <person name="Pham P."/>
            <person name="Ruth R."/>
            <person name="San Lucas F."/>
            <person name="Warren J."/>
            <person name="Zhang J."/>
            <person name="Zhao Z."/>
            <person name="Zhou C."/>
            <person name="Zhu D."/>
            <person name="Lee S."/>
            <person name="Bess C."/>
            <person name="Blankenburg K."/>
            <person name="Forbes L."/>
            <person name="Fu Q."/>
            <person name="Gubbala S."/>
            <person name="Hirani K."/>
            <person name="Jayaseelan J.C."/>
            <person name="Lara F."/>
            <person name="Munidasa M."/>
            <person name="Palculict T."/>
            <person name="Patil S."/>
            <person name="Pu L.-L."/>
            <person name="Saada N."/>
            <person name="Tang L."/>
            <person name="Weissenberger G."/>
            <person name="Zhu Y."/>
            <person name="Hemphill L."/>
            <person name="Shang Y."/>
            <person name="Youmans B."/>
            <person name="Ayvaz T."/>
            <person name="Ross M."/>
            <person name="Santibanez J."/>
            <person name="Aqrawi P."/>
            <person name="Gross S."/>
            <person name="Joshi V."/>
            <person name="Fowler G."/>
            <person name="Nazareth L."/>
            <person name="Reid J."/>
            <person name="Worley K."/>
            <person name="Petrosino J."/>
            <person name="Highlander S."/>
            <person name="Gibbs R."/>
        </authorList>
    </citation>
    <scope>NUCLEOTIDE SEQUENCE [LARGE SCALE GENOMIC DNA]</scope>
    <source>
        <strain evidence="2">DSM 15272</strain>
    </source>
</reference>
<dbReference type="GO" id="GO:0016887">
    <property type="term" value="F:ATP hydrolysis activity"/>
    <property type="evidence" value="ECO:0007669"/>
    <property type="project" value="TreeGrafter"/>
</dbReference>
<dbReference type="Gene3D" id="3.40.50.300">
    <property type="entry name" value="P-loop containing nucleotide triphosphate hydrolases"/>
    <property type="match status" value="1"/>
</dbReference>
<evidence type="ECO:0000313" key="3">
    <source>
        <dbReference type="Proteomes" id="UP000003111"/>
    </source>
</evidence>
<dbReference type="GO" id="GO:0009898">
    <property type="term" value="C:cytoplasmic side of plasma membrane"/>
    <property type="evidence" value="ECO:0007669"/>
    <property type="project" value="TreeGrafter"/>
</dbReference>
<dbReference type="HOGENOM" id="CLU_042654_2_0_11"/>
<dbReference type="SUPFAM" id="SSF52540">
    <property type="entry name" value="P-loop containing nucleoside triphosphate hydrolases"/>
    <property type="match status" value="1"/>
</dbReference>
<dbReference type="EMBL" id="ACLF03000012">
    <property type="protein sequence ID" value="EFQ82081.1"/>
    <property type="molecule type" value="Genomic_DNA"/>
</dbReference>
<dbReference type="InterPro" id="IPR050625">
    <property type="entry name" value="ParA/MinD_ATPase"/>
</dbReference>
<keyword evidence="3" id="KW-1185">Reference proteome</keyword>
<name>E2SFI0_9ACTN</name>
<sequence length="375" mass="38708">MTVHSPATTSASSTDDHRLLPCLTSRRHAGAMSTSPLVVTRDPDVLERATRWCAAVGASPEVATDVPGCRRGWREAPVVLVGADLADDLAAAGLVRRDRVYLVAAGDDPAVWRAAVHLGAAAVLEPTSEQDAVDVLGGAVDGRGEACLVAVVGACGGVGASTFAAGLAVRGTRRGLRSLLVDADPCAGGIDLLMGAEHVDGVRWSDLGHTAGRVSAEALAEVVPTHRGVGLVTWAREASIGDVRPGPVLDAAARGFDLVVADVPRDPGRLGTDVLARAVLTVLVVTDDVRGLAAAERTMSHLAALTTSVVGVLRPRAGGVGRSETARVLGLPVPVRVRHDRRLRTAVDRGLGPHRSRPLGRAADPVLDLLGLDRP</sequence>
<protein>
    <submittedName>
        <fullName evidence="2">CpaE-like protein</fullName>
    </submittedName>
</protein>
<dbReference type="NCBIfam" id="TIGR03815">
    <property type="entry name" value="CpaE_hom_Actino"/>
    <property type="match status" value="1"/>
</dbReference>
<accession>E2SFI0</accession>
<evidence type="ECO:0000313" key="2">
    <source>
        <dbReference type="EMBL" id="EFQ82081.1"/>
    </source>
</evidence>
<dbReference type="AlphaFoldDB" id="E2SFI0"/>
<organism evidence="2 3">
    <name type="scientific">Aeromicrobium marinum DSM 15272</name>
    <dbReference type="NCBI Taxonomy" id="585531"/>
    <lineage>
        <taxon>Bacteria</taxon>
        <taxon>Bacillati</taxon>
        <taxon>Actinomycetota</taxon>
        <taxon>Actinomycetes</taxon>
        <taxon>Propionibacteriales</taxon>
        <taxon>Nocardioidaceae</taxon>
        <taxon>Aeromicrobium</taxon>
    </lineage>
</organism>
<evidence type="ECO:0000259" key="1">
    <source>
        <dbReference type="Pfam" id="PF26563"/>
    </source>
</evidence>
<dbReference type="eggNOG" id="COG0489">
    <property type="taxonomic scope" value="Bacteria"/>
</dbReference>
<dbReference type="GO" id="GO:0005829">
    <property type="term" value="C:cytosol"/>
    <property type="evidence" value="ECO:0007669"/>
    <property type="project" value="TreeGrafter"/>
</dbReference>
<dbReference type="STRING" id="585531.HMPREF0063_12789"/>
<dbReference type="PANTHER" id="PTHR43384">
    <property type="entry name" value="SEPTUM SITE-DETERMINING PROTEIN MIND HOMOLOG, CHLOROPLASTIC-RELATED"/>
    <property type="match status" value="1"/>
</dbReference>